<protein>
    <submittedName>
        <fullName evidence="3">DUF2220 family protein</fullName>
    </submittedName>
</protein>
<proteinExistence type="predicted"/>
<reference evidence="3 4" key="1">
    <citation type="submission" date="2023-05" db="EMBL/GenBank/DDBJ databases">
        <title>Genome sequence of Pinibacter sp. MAH-24.</title>
        <authorList>
            <person name="Huq M.A."/>
        </authorList>
    </citation>
    <scope>NUCLEOTIDE SEQUENCE [LARGE SCALE GENOMIC DNA]</scope>
    <source>
        <strain evidence="3 4">MAH-24</strain>
    </source>
</reference>
<dbReference type="Proteomes" id="UP001226434">
    <property type="component" value="Unassembled WGS sequence"/>
</dbReference>
<dbReference type="RefSeq" id="WP_282334279.1">
    <property type="nucleotide sequence ID" value="NZ_JASBRG010000006.1"/>
</dbReference>
<evidence type="ECO:0000313" key="4">
    <source>
        <dbReference type="Proteomes" id="UP001226434"/>
    </source>
</evidence>
<dbReference type="InterPro" id="IPR024537">
    <property type="entry name" value="DUF3322"/>
</dbReference>
<comment type="caution">
    <text evidence="3">The sequence shown here is derived from an EMBL/GenBank/DDBJ whole genome shotgun (WGS) entry which is preliminary data.</text>
</comment>
<organism evidence="3 4">
    <name type="scientific">Pinibacter soli</name>
    <dbReference type="NCBI Taxonomy" id="3044211"/>
    <lineage>
        <taxon>Bacteria</taxon>
        <taxon>Pseudomonadati</taxon>
        <taxon>Bacteroidota</taxon>
        <taxon>Chitinophagia</taxon>
        <taxon>Chitinophagales</taxon>
        <taxon>Chitinophagaceae</taxon>
        <taxon>Pinibacter</taxon>
    </lineage>
</organism>
<sequence>MTTQQYISQLEKAYTNYLADVVLNKPFEPIILWGGKNKPSTTVELHDNTKQFQQFEKTDTKPGWTIEWEEWNSKKFGRQQWPKNISLLQETDLLFLLKKEREIESFKLIVKMLVEWKSDLRQWISQNVKDILPLKEVWPSITKVVDYLLANDVREYYLRSIPVPVHTKFIEKNEWLIVSLLQNLSPEKFSPSTSDIDSLLQLRKKPFLFTARWLDRECAKEFTSNMMVFGIITNDLRVANWRVDRIILTENETSLFQLPELSNTLALCSNGKTVSLFKDISLFANNNLFYWGDLDEDGFFILNHLRQYYPHAQSIMMDEATIELHEKEITIQPAKYKNMDMAGLQTHELAAYKILAGRNGRLEQEQLQHLYINNCLTALK</sequence>
<evidence type="ECO:0000259" key="2">
    <source>
        <dbReference type="Pfam" id="PF11795"/>
    </source>
</evidence>
<name>A0ABT6RC88_9BACT</name>
<evidence type="ECO:0000259" key="1">
    <source>
        <dbReference type="Pfam" id="PF09983"/>
    </source>
</evidence>
<evidence type="ECO:0000313" key="3">
    <source>
        <dbReference type="EMBL" id="MDI3320182.1"/>
    </source>
</evidence>
<dbReference type="InterPro" id="IPR024534">
    <property type="entry name" value="JetD_C"/>
</dbReference>
<accession>A0ABT6RC88</accession>
<dbReference type="Pfam" id="PF09983">
    <property type="entry name" value="JetD_C"/>
    <property type="match status" value="1"/>
</dbReference>
<keyword evidence="4" id="KW-1185">Reference proteome</keyword>
<dbReference type="EMBL" id="JASBRG010000006">
    <property type="protein sequence ID" value="MDI3320182.1"/>
    <property type="molecule type" value="Genomic_DNA"/>
</dbReference>
<feature type="domain" description="Wadjet protein JetD C-terminal" evidence="1">
    <location>
        <begin position="202"/>
        <end position="369"/>
    </location>
</feature>
<gene>
    <name evidence="3" type="ORF">QJ048_10385</name>
</gene>
<dbReference type="Pfam" id="PF11795">
    <property type="entry name" value="DUF3322"/>
    <property type="match status" value="1"/>
</dbReference>
<feature type="domain" description="DUF3322" evidence="2">
    <location>
        <begin position="8"/>
        <end position="181"/>
    </location>
</feature>